<name>A0ABM8DEE4_9GAMM</name>
<dbReference type="Proteomes" id="UP001317822">
    <property type="component" value="Chromosome"/>
</dbReference>
<gene>
    <name evidence="1" type="ORF">LA521A_21740</name>
</gene>
<dbReference type="Gene3D" id="2.60.120.260">
    <property type="entry name" value="Galactose-binding domain-like"/>
    <property type="match status" value="1"/>
</dbReference>
<dbReference type="EMBL" id="AP027041">
    <property type="protein sequence ID" value="BDU16973.1"/>
    <property type="molecule type" value="Genomic_DNA"/>
</dbReference>
<dbReference type="InterPro" id="IPR011990">
    <property type="entry name" value="TPR-like_helical_dom_sf"/>
</dbReference>
<evidence type="ECO:0000313" key="2">
    <source>
        <dbReference type="Proteomes" id="UP001317822"/>
    </source>
</evidence>
<dbReference type="RefSeq" id="WP_281778941.1">
    <property type="nucleotide sequence ID" value="NZ_AP027041.1"/>
</dbReference>
<accession>A0ABM8DEE4</accession>
<reference evidence="1 2" key="1">
    <citation type="journal article" date="2023" name="Int. J. Syst. Evol. Microbiol.">
        <title>Physiological and genomic analyses of cobalamin (vitamin B12)-auxotrophy of Lysobacter auxotrophicus sp. nov., a methionine-auxotrophic chitinolytic bacterium isolated from chitin-treated soil.</title>
        <authorList>
            <person name="Saito A."/>
            <person name="Dohra H."/>
            <person name="Hamada M."/>
            <person name="Moriuchi R."/>
            <person name="Kotsuchibashi Y."/>
            <person name="Mori K."/>
        </authorList>
    </citation>
    <scope>NUCLEOTIDE SEQUENCE [LARGE SCALE GENOMIC DNA]</scope>
    <source>
        <strain evidence="1 2">5-21a</strain>
    </source>
</reference>
<dbReference type="Gene3D" id="1.25.40.10">
    <property type="entry name" value="Tetratricopeptide repeat domain"/>
    <property type="match status" value="1"/>
</dbReference>
<keyword evidence="2" id="KW-1185">Reference proteome</keyword>
<sequence length="319" mass="34506">MLGQVAANDGAGERAIELYRVAVRRDPRDWQAHAFLMDTAFRRGARGEGVRHLDAILRVNPDLAKPLLEQLVTDFGDARLRQAAIDAVVGEPPWAGQMWAALRGPKADAGITARFIQELSARRPLTTAERSTLIDALLRAGSATDARAVWVASLASPLRRLAGTVYDGDFEEMEPVTGAFAWTWDAGPGVDVTLETGAAASGRQFLRIAFSGRATTLRAPSQRLALVPGAYTLSAAFDDQTDASRPFELELSCTTGGGLTRMELSGASETWQRVSTSFDVPANCTQQALRLTQRSRSIADTLVSGLLRLDDVQIRKTLQ</sequence>
<organism evidence="1 2">
    <name type="scientific">Lysobacter auxotrophicus</name>
    <dbReference type="NCBI Taxonomy" id="2992573"/>
    <lineage>
        <taxon>Bacteria</taxon>
        <taxon>Pseudomonadati</taxon>
        <taxon>Pseudomonadota</taxon>
        <taxon>Gammaproteobacteria</taxon>
        <taxon>Lysobacterales</taxon>
        <taxon>Lysobacteraceae</taxon>
        <taxon>Lysobacter</taxon>
    </lineage>
</organism>
<dbReference type="SUPFAM" id="SSF48452">
    <property type="entry name" value="TPR-like"/>
    <property type="match status" value="1"/>
</dbReference>
<evidence type="ECO:0000313" key="1">
    <source>
        <dbReference type="EMBL" id="BDU16973.1"/>
    </source>
</evidence>
<proteinExistence type="predicted"/>
<protein>
    <submittedName>
        <fullName evidence="1">Tetratricopeptide repeat protein</fullName>
    </submittedName>
</protein>